<dbReference type="InterPro" id="IPR036881">
    <property type="entry name" value="Glyco_hydro_3_C_sf"/>
</dbReference>
<feature type="domain" description="Fibronectin type III-like" evidence="4">
    <location>
        <begin position="720"/>
        <end position="790"/>
    </location>
</feature>
<dbReference type="InterPro" id="IPR008999">
    <property type="entry name" value="Actin-crosslinking"/>
</dbReference>
<evidence type="ECO:0000313" key="5">
    <source>
        <dbReference type="EMBL" id="MFC4554742.1"/>
    </source>
</evidence>
<keyword evidence="3 5" id="KW-0378">Hydrolase</keyword>
<dbReference type="EMBL" id="JBHSGF010000003">
    <property type="protein sequence ID" value="MFC4554742.1"/>
    <property type="molecule type" value="Genomic_DNA"/>
</dbReference>
<dbReference type="RefSeq" id="WP_222928737.1">
    <property type="nucleotide sequence ID" value="NZ_CP033325.1"/>
</dbReference>
<dbReference type="Pfam" id="PF00933">
    <property type="entry name" value="Glyco_hydro_3"/>
    <property type="match status" value="1"/>
</dbReference>
<dbReference type="InterPro" id="IPR036962">
    <property type="entry name" value="Glyco_hydro_3_N_sf"/>
</dbReference>
<dbReference type="SUPFAM" id="SSF50405">
    <property type="entry name" value="Actin-crosslinking proteins"/>
    <property type="match status" value="1"/>
</dbReference>
<sequence length="949" mass="102067">MTDRLLPDPTDAVHQDRARRLCAELTLEEKLSLLHQFSPAVDRVGLAPFRTGTEAAHGVAWEGEGTVFPQPVGLAATWDADLLERIGEAVGNEVRDKHDADPWVSLNVWAPVVNPLRHPLWGRNEEGFSEDPVLTGELATAYARGLRGRDATFWRTVPTLKHYLAYNMETDRSSYSASVPPRTLHDYELRAYRGPIEAGVIGGIMPSYNLINGRPTHLDTDLLDLARSWSPWPLCFFSDAFAPANVFGNQAFYPDPATAYAAMLEAGIDSFTDQDRDSATVVGWLRDAVTSGLVSEDLVDRAVERVLTVRARTGELDTAADPFGPGRRTPADLVAHGRLARLAVARSVVVLGNDGILPLRTPTRVAVVGPLAEEVFLDWYSGEARETVSLADAVRERYGAEAVTVADGADHVVLRAVDAAHHVRPVGNRMVEGPGPFEECAIAVQDWGQGIVTLRNAGSREVWTCPEDRIVRTDAPRVSNYWDQSFLLHRHPDGTWSIFSRGRKMWLRRRGTSGTLAAAGETLDDADRFVMTTVRSGAEQVRAAAAGADVVVVALGNQPLTGAHETADRTTLALPPAMGELARVARAANPRCVLTLVSSFPYALGDLADLPAVVWSSHGGQELGHGLLDVLAGDEEPYGHLTQTWYADDADLPPLDVADVEAVGATYWYGDAVPQYPFGHGLSYTTVAYHRLEVGAWPGTTGALPVRVELENTGERPVDELVQLYVQAPADKGYGPRLRLHAHTRVALAPGQRGHADLVLDVAELASWHAGAGAPVTHPGTYVLGVGPSSGDLRLREHLVVAGDDGLTGRRPGAPVDATTFDAARGVRIVERTRTAGQAVTPERTTAHLTYEGVELTGAGALTALVSSPGAAGRLTLALRQGDRRWTLGSRAVAATGTYAWEEVAWPLPGDVTGACAVEVTLTAPTQLAELRTATPPTEYDATTRSDAR</sequence>
<dbReference type="SMART" id="SM01217">
    <property type="entry name" value="Fn3_like"/>
    <property type="match status" value="1"/>
</dbReference>
<dbReference type="Gene3D" id="3.40.50.1700">
    <property type="entry name" value="Glycoside hydrolase family 3 C-terminal domain"/>
    <property type="match status" value="1"/>
</dbReference>
<keyword evidence="6" id="KW-1185">Reference proteome</keyword>
<evidence type="ECO:0000259" key="4">
    <source>
        <dbReference type="SMART" id="SM01217"/>
    </source>
</evidence>
<dbReference type="InterPro" id="IPR002772">
    <property type="entry name" value="Glyco_hydro_3_C"/>
</dbReference>
<protein>
    <submittedName>
        <fullName evidence="5">Glycoside hydrolase family 3 C-terminal domain-containing protein</fullName>
    </submittedName>
</protein>
<dbReference type="Pfam" id="PF01915">
    <property type="entry name" value="Glyco_hydro_3_C"/>
    <property type="match status" value="1"/>
</dbReference>
<dbReference type="InterPro" id="IPR044993">
    <property type="entry name" value="BXL"/>
</dbReference>
<keyword evidence="2" id="KW-0732">Signal</keyword>
<gene>
    <name evidence="5" type="ORF">ACFO3F_05730</name>
</gene>
<dbReference type="PANTHER" id="PTHR42721:SF3">
    <property type="entry name" value="BETA-D-XYLOSIDASE 5-RELATED"/>
    <property type="match status" value="1"/>
</dbReference>
<dbReference type="Gene3D" id="2.60.120.380">
    <property type="match status" value="1"/>
</dbReference>
<name>A0ABV9D8Q9_9MICO</name>
<dbReference type="InterPro" id="IPR017853">
    <property type="entry name" value="GH"/>
</dbReference>
<evidence type="ECO:0000256" key="1">
    <source>
        <dbReference type="ARBA" id="ARBA00005336"/>
    </source>
</evidence>
<organism evidence="5 6">
    <name type="scientific">Georgenia faecalis</name>
    <dbReference type="NCBI Taxonomy" id="2483799"/>
    <lineage>
        <taxon>Bacteria</taxon>
        <taxon>Bacillati</taxon>
        <taxon>Actinomycetota</taxon>
        <taxon>Actinomycetes</taxon>
        <taxon>Micrococcales</taxon>
        <taxon>Bogoriellaceae</taxon>
        <taxon>Georgenia</taxon>
    </lineage>
</organism>
<dbReference type="Gene3D" id="2.60.120.260">
    <property type="entry name" value="Galactose-binding domain-like"/>
    <property type="match status" value="1"/>
</dbReference>
<dbReference type="Pfam" id="PF14310">
    <property type="entry name" value="Fn3-like"/>
    <property type="match status" value="1"/>
</dbReference>
<comment type="caution">
    <text evidence="5">The sequence shown here is derived from an EMBL/GenBank/DDBJ whole genome shotgun (WGS) entry which is preliminary data.</text>
</comment>
<evidence type="ECO:0000313" key="6">
    <source>
        <dbReference type="Proteomes" id="UP001595955"/>
    </source>
</evidence>
<dbReference type="Proteomes" id="UP001595955">
    <property type="component" value="Unassembled WGS sequence"/>
</dbReference>
<dbReference type="InterPro" id="IPR013783">
    <property type="entry name" value="Ig-like_fold"/>
</dbReference>
<dbReference type="Gene3D" id="2.60.40.10">
    <property type="entry name" value="Immunoglobulins"/>
    <property type="match status" value="1"/>
</dbReference>
<dbReference type="PRINTS" id="PR00133">
    <property type="entry name" value="GLHYDRLASE3"/>
</dbReference>
<dbReference type="Gene3D" id="3.20.20.300">
    <property type="entry name" value="Glycoside hydrolase, family 3, N-terminal domain"/>
    <property type="match status" value="1"/>
</dbReference>
<proteinExistence type="inferred from homology"/>
<dbReference type="SUPFAM" id="SSF52279">
    <property type="entry name" value="Beta-D-glucan exohydrolase, C-terminal domain"/>
    <property type="match status" value="1"/>
</dbReference>
<evidence type="ECO:0000256" key="2">
    <source>
        <dbReference type="ARBA" id="ARBA00022729"/>
    </source>
</evidence>
<dbReference type="SUPFAM" id="SSF51445">
    <property type="entry name" value="(Trans)glycosidases"/>
    <property type="match status" value="1"/>
</dbReference>
<accession>A0ABV9D8Q9</accession>
<reference evidence="6" key="1">
    <citation type="journal article" date="2019" name="Int. J. Syst. Evol. Microbiol.">
        <title>The Global Catalogue of Microorganisms (GCM) 10K type strain sequencing project: providing services to taxonomists for standard genome sequencing and annotation.</title>
        <authorList>
            <consortium name="The Broad Institute Genomics Platform"/>
            <consortium name="The Broad Institute Genome Sequencing Center for Infectious Disease"/>
            <person name="Wu L."/>
            <person name="Ma J."/>
        </authorList>
    </citation>
    <scope>NUCLEOTIDE SEQUENCE [LARGE SCALE GENOMIC DNA]</scope>
    <source>
        <strain evidence="6">JCM 3369</strain>
    </source>
</reference>
<dbReference type="InterPro" id="IPR026891">
    <property type="entry name" value="Fn3-like"/>
</dbReference>
<comment type="similarity">
    <text evidence="1">Belongs to the glycosyl hydrolase 3 family.</text>
</comment>
<dbReference type="PANTHER" id="PTHR42721">
    <property type="entry name" value="SUGAR HYDROLASE-RELATED"/>
    <property type="match status" value="1"/>
</dbReference>
<dbReference type="InterPro" id="IPR001764">
    <property type="entry name" value="Glyco_hydro_3_N"/>
</dbReference>
<dbReference type="GO" id="GO:0016787">
    <property type="term" value="F:hydrolase activity"/>
    <property type="evidence" value="ECO:0007669"/>
    <property type="project" value="UniProtKB-KW"/>
</dbReference>
<evidence type="ECO:0000256" key="3">
    <source>
        <dbReference type="ARBA" id="ARBA00022801"/>
    </source>
</evidence>